<dbReference type="Proteomes" id="UP000006502">
    <property type="component" value="Chromosome"/>
</dbReference>
<keyword evidence="2" id="KW-1185">Reference proteome</keyword>
<reference evidence="1 2" key="1">
    <citation type="journal article" date="2012" name="J. Bacteriol.">
        <title>Genome Sequence of "Candidatus Mycoplasma haemolamae" Strain Purdue, a Red Blood Cell Pathogen of Alpacas (Vicugna pacos) and Llamas (Lama glama).</title>
        <authorList>
            <person name="Guimaraes A.M."/>
            <person name="Toth B."/>
            <person name="Santos A.P."/>
            <person name="do Nascimento N.C."/>
            <person name="Kritchevsky J.E."/>
            <person name="Messick J.B."/>
        </authorList>
    </citation>
    <scope>NUCLEOTIDE SEQUENCE [LARGE SCALE GENOMIC DNA]</scope>
    <source>
        <strain evidence="1 2">Purdue</strain>
    </source>
</reference>
<sequence length="84" mass="8630">MSAGIITKTVCTALTAGGIVGGGSYVIHDWYPNSLWSCKFESNFQKNKSDFSGLYSGVFSGTTNQALGRATQGTSVSGSVSPAA</sequence>
<dbReference type="PATRIC" id="fig|1212765.3.peg.341"/>
<name>I7B9D0_MYCHA</name>
<accession>I7B9D0</accession>
<gene>
    <name evidence="1" type="ordered locus">MHLP_01525</name>
</gene>
<dbReference type="KEGG" id="mhl:MHLP_01525"/>
<reference evidence="2" key="2">
    <citation type="submission" date="2012-07" db="EMBL/GenBank/DDBJ databases">
        <title>Complete genome sequence of 'Candidatus Mycoplasma haemolamae'.</title>
        <authorList>
            <person name="Guimaraes A.M.S."/>
            <person name="Toth B."/>
            <person name="Santos A.P."/>
            <person name="Nascimento N.C."/>
            <person name="Sojka J.E."/>
            <person name="Messick J.B."/>
        </authorList>
    </citation>
    <scope>NUCLEOTIDE SEQUENCE [LARGE SCALE GENOMIC DNA]</scope>
    <source>
        <strain evidence="2">Purdue</strain>
    </source>
</reference>
<evidence type="ECO:0000313" key="2">
    <source>
        <dbReference type="Proteomes" id="UP000006502"/>
    </source>
</evidence>
<dbReference type="EMBL" id="CP003731">
    <property type="protein sequence ID" value="AFO51885.1"/>
    <property type="molecule type" value="Genomic_DNA"/>
</dbReference>
<protein>
    <submittedName>
        <fullName evidence="1">Uncharacterized protein</fullName>
    </submittedName>
</protein>
<organism evidence="1 2">
    <name type="scientific">Mycoplasma haematolamae (strain Purdue)</name>
    <dbReference type="NCBI Taxonomy" id="1212765"/>
    <lineage>
        <taxon>Bacteria</taxon>
        <taxon>Bacillati</taxon>
        <taxon>Mycoplasmatota</taxon>
        <taxon>Mollicutes</taxon>
        <taxon>Mycoplasmataceae</taxon>
        <taxon>Mycoplasma</taxon>
    </lineage>
</organism>
<evidence type="ECO:0000313" key="1">
    <source>
        <dbReference type="EMBL" id="AFO51885.1"/>
    </source>
</evidence>
<dbReference type="STRING" id="1212765.MHLP_01525"/>
<dbReference type="HOGENOM" id="CLU_2523967_0_0_14"/>
<proteinExistence type="predicted"/>
<dbReference type="AlphaFoldDB" id="I7B9D0"/>